<keyword evidence="3" id="KW-1185">Reference proteome</keyword>
<dbReference type="Proteomes" id="UP001190700">
    <property type="component" value="Unassembled WGS sequence"/>
</dbReference>
<feature type="region of interest" description="Disordered" evidence="1">
    <location>
        <begin position="46"/>
        <end position="100"/>
    </location>
</feature>
<evidence type="ECO:0000256" key="1">
    <source>
        <dbReference type="SAM" id="MobiDB-lite"/>
    </source>
</evidence>
<evidence type="ECO:0000313" key="2">
    <source>
        <dbReference type="EMBL" id="KAK3234819.1"/>
    </source>
</evidence>
<protein>
    <submittedName>
        <fullName evidence="2">Uncharacterized protein</fullName>
    </submittedName>
</protein>
<comment type="caution">
    <text evidence="2">The sequence shown here is derived from an EMBL/GenBank/DDBJ whole genome shotgun (WGS) entry which is preliminary data.</text>
</comment>
<accession>A0AAE0ENU9</accession>
<proteinExistence type="predicted"/>
<gene>
    <name evidence="2" type="ORF">CYMTET_54944</name>
</gene>
<evidence type="ECO:0000313" key="3">
    <source>
        <dbReference type="Proteomes" id="UP001190700"/>
    </source>
</evidence>
<name>A0AAE0ENU9_9CHLO</name>
<sequence>MIPTQTLHIRPLLIRHLYIRPLLIRHLLTHQPATYHGPPHVCAPNLGLSNYFSDERSNKGPLPSEPPPPPVHHHPRSPLESRARKASISIGPVALRARVP</sequence>
<dbReference type="AlphaFoldDB" id="A0AAE0ENU9"/>
<dbReference type="EMBL" id="LGRX02035452">
    <property type="protein sequence ID" value="KAK3234819.1"/>
    <property type="molecule type" value="Genomic_DNA"/>
</dbReference>
<organism evidence="2 3">
    <name type="scientific">Cymbomonas tetramitiformis</name>
    <dbReference type="NCBI Taxonomy" id="36881"/>
    <lineage>
        <taxon>Eukaryota</taxon>
        <taxon>Viridiplantae</taxon>
        <taxon>Chlorophyta</taxon>
        <taxon>Pyramimonadophyceae</taxon>
        <taxon>Pyramimonadales</taxon>
        <taxon>Pyramimonadaceae</taxon>
        <taxon>Cymbomonas</taxon>
    </lineage>
</organism>
<reference evidence="2 3" key="1">
    <citation type="journal article" date="2015" name="Genome Biol. Evol.">
        <title>Comparative Genomics of a Bacterivorous Green Alga Reveals Evolutionary Causalities and Consequences of Phago-Mixotrophic Mode of Nutrition.</title>
        <authorList>
            <person name="Burns J.A."/>
            <person name="Paasch A."/>
            <person name="Narechania A."/>
            <person name="Kim E."/>
        </authorList>
    </citation>
    <scope>NUCLEOTIDE SEQUENCE [LARGE SCALE GENOMIC DNA]</scope>
    <source>
        <strain evidence="2 3">PLY_AMNH</strain>
    </source>
</reference>